<evidence type="ECO:0000256" key="2">
    <source>
        <dbReference type="ARBA" id="ARBA00010742"/>
    </source>
</evidence>
<dbReference type="Proteomes" id="UP001597120">
    <property type="component" value="Unassembled WGS sequence"/>
</dbReference>
<dbReference type="InterPro" id="IPR010067">
    <property type="entry name" value="ABC_SsuA_sub-bd"/>
</dbReference>
<keyword evidence="8" id="KW-1185">Reference proteome</keyword>
<comment type="similarity">
    <text evidence="2">Belongs to the bacterial solute-binding protein SsuA/TauA family.</text>
</comment>
<evidence type="ECO:0000313" key="8">
    <source>
        <dbReference type="Proteomes" id="UP001597120"/>
    </source>
</evidence>
<comment type="caution">
    <text evidence="7">The sequence shown here is derived from an EMBL/GenBank/DDBJ whole genome shotgun (WGS) entry which is preliminary data.</text>
</comment>
<organism evidence="7 8">
    <name type="scientific">Paenibacillus residui</name>
    <dbReference type="NCBI Taxonomy" id="629724"/>
    <lineage>
        <taxon>Bacteria</taxon>
        <taxon>Bacillati</taxon>
        <taxon>Bacillota</taxon>
        <taxon>Bacilli</taxon>
        <taxon>Bacillales</taxon>
        <taxon>Paenibacillaceae</taxon>
        <taxon>Paenibacillus</taxon>
    </lineage>
</organism>
<sequence length="329" mass="35613">MAVSKSGSSLLLSIILVCSVLFSACSSSKASEGQLEVVRIGYQKGNTLNILKVKGNLDERLKKQGIKIEWNVFPSGGTVLEALAAGKIDYGNAADGSGVFAQASGQSFVYVGSDLPNPEGMGIMVHKDSGIAGIGDLKGKKVAVVKGGNHHYLTVLALESSGLQYDDVEYVYVKDASEGRALFETKQVDALGSWDPFFATVQMDLQPVTLTDGSHYSPNRTFYYATKEFAEAHPEIVKAILEETDVSDQWANENKGEVVKMLAGELGIDEESLAKMVERRTYGVEAITKEIIAPQQQLADTFHKIGLIEHSIDVSSYMPVGKEWVPDLK</sequence>
<protein>
    <submittedName>
        <fullName evidence="7">Sulfonate ABC transporter substrate-binding protein</fullName>
    </submittedName>
</protein>
<dbReference type="SUPFAM" id="SSF53850">
    <property type="entry name" value="Periplasmic binding protein-like II"/>
    <property type="match status" value="1"/>
</dbReference>
<dbReference type="NCBIfam" id="TIGR01728">
    <property type="entry name" value="SsuA_fam"/>
    <property type="match status" value="1"/>
</dbReference>
<evidence type="ECO:0000259" key="6">
    <source>
        <dbReference type="SMART" id="SM00062"/>
    </source>
</evidence>
<dbReference type="InterPro" id="IPR015168">
    <property type="entry name" value="SsuA/THI5"/>
</dbReference>
<dbReference type="CDD" id="cd13557">
    <property type="entry name" value="PBP2_SsuA"/>
    <property type="match status" value="1"/>
</dbReference>
<evidence type="ECO:0000256" key="3">
    <source>
        <dbReference type="ARBA" id="ARBA00022448"/>
    </source>
</evidence>
<gene>
    <name evidence="7" type="ORF">ACFQ03_02270</name>
</gene>
<dbReference type="InterPro" id="IPR001638">
    <property type="entry name" value="Solute-binding_3/MltF_N"/>
</dbReference>
<keyword evidence="4 5" id="KW-0732">Signal</keyword>
<evidence type="ECO:0000313" key="7">
    <source>
        <dbReference type="EMBL" id="MFD0867958.1"/>
    </source>
</evidence>
<reference evidence="8" key="1">
    <citation type="journal article" date="2019" name="Int. J. Syst. Evol. Microbiol.">
        <title>The Global Catalogue of Microorganisms (GCM) 10K type strain sequencing project: providing services to taxonomists for standard genome sequencing and annotation.</title>
        <authorList>
            <consortium name="The Broad Institute Genomics Platform"/>
            <consortium name="The Broad Institute Genome Sequencing Center for Infectious Disease"/>
            <person name="Wu L."/>
            <person name="Ma J."/>
        </authorList>
    </citation>
    <scope>NUCLEOTIDE SEQUENCE [LARGE SCALE GENOMIC DNA]</scope>
    <source>
        <strain evidence="8">CCUG 57263</strain>
    </source>
</reference>
<feature type="signal peptide" evidence="5">
    <location>
        <begin position="1"/>
        <end position="30"/>
    </location>
</feature>
<accession>A0ABW3D407</accession>
<dbReference type="PANTHER" id="PTHR30024">
    <property type="entry name" value="ALIPHATIC SULFONATES-BINDING PROTEIN-RELATED"/>
    <property type="match status" value="1"/>
</dbReference>
<dbReference type="SMART" id="SM00062">
    <property type="entry name" value="PBPb"/>
    <property type="match status" value="1"/>
</dbReference>
<evidence type="ECO:0000256" key="5">
    <source>
        <dbReference type="SAM" id="SignalP"/>
    </source>
</evidence>
<dbReference type="Pfam" id="PF09084">
    <property type="entry name" value="NMT1"/>
    <property type="match status" value="1"/>
</dbReference>
<feature type="chain" id="PRO_5046990631" evidence="5">
    <location>
        <begin position="31"/>
        <end position="329"/>
    </location>
</feature>
<comment type="subcellular location">
    <subcellularLocation>
        <location evidence="1">Periplasm</location>
    </subcellularLocation>
</comment>
<evidence type="ECO:0000256" key="1">
    <source>
        <dbReference type="ARBA" id="ARBA00004418"/>
    </source>
</evidence>
<dbReference type="PROSITE" id="PS51257">
    <property type="entry name" value="PROKAR_LIPOPROTEIN"/>
    <property type="match status" value="1"/>
</dbReference>
<dbReference type="PANTHER" id="PTHR30024:SF42">
    <property type="entry name" value="ALIPHATIC SULFONATES-BINDING PROTEIN-RELATED"/>
    <property type="match status" value="1"/>
</dbReference>
<dbReference type="Gene3D" id="3.40.190.10">
    <property type="entry name" value="Periplasmic binding protein-like II"/>
    <property type="match status" value="2"/>
</dbReference>
<name>A0ABW3D407_9BACL</name>
<keyword evidence="3" id="KW-0813">Transport</keyword>
<dbReference type="RefSeq" id="WP_379285791.1">
    <property type="nucleotide sequence ID" value="NZ_JBHTIU010000008.1"/>
</dbReference>
<evidence type="ECO:0000256" key="4">
    <source>
        <dbReference type="ARBA" id="ARBA00022729"/>
    </source>
</evidence>
<feature type="domain" description="Solute-binding protein family 3/N-terminal" evidence="6">
    <location>
        <begin position="37"/>
        <end position="254"/>
    </location>
</feature>
<proteinExistence type="inferred from homology"/>
<dbReference type="EMBL" id="JBHTIU010000008">
    <property type="protein sequence ID" value="MFD0867958.1"/>
    <property type="molecule type" value="Genomic_DNA"/>
</dbReference>